<protein>
    <submittedName>
        <fullName evidence="12">P2Y receptor family member 8</fullName>
    </submittedName>
</protein>
<dbReference type="GO" id="GO:0035025">
    <property type="term" value="P:positive regulation of Rho protein signal transduction"/>
    <property type="evidence" value="ECO:0007669"/>
    <property type="project" value="TreeGrafter"/>
</dbReference>
<dbReference type="AlphaFoldDB" id="A0A8B9JUY1"/>
<feature type="transmembrane region" description="Helical" evidence="10">
    <location>
        <begin position="141"/>
        <end position="170"/>
    </location>
</feature>
<evidence type="ECO:0000256" key="4">
    <source>
        <dbReference type="ARBA" id="ARBA00022989"/>
    </source>
</evidence>
<evidence type="ECO:0000256" key="3">
    <source>
        <dbReference type="ARBA" id="ARBA00022692"/>
    </source>
</evidence>
<accession>A0A8B9JUY1</accession>
<keyword evidence="2" id="KW-1003">Cell membrane</keyword>
<dbReference type="PANTHER" id="PTHR24232">
    <property type="entry name" value="G-PROTEIN COUPLED RECEPTOR"/>
    <property type="match status" value="1"/>
</dbReference>
<dbReference type="Pfam" id="PF00001">
    <property type="entry name" value="7tm_1"/>
    <property type="match status" value="1"/>
</dbReference>
<reference evidence="12" key="1">
    <citation type="submission" date="2025-08" db="UniProtKB">
        <authorList>
            <consortium name="Ensembl"/>
        </authorList>
    </citation>
    <scope>IDENTIFICATION</scope>
</reference>
<keyword evidence="5" id="KW-0297">G-protein coupled receptor</keyword>
<feature type="domain" description="G-protein coupled receptors family 1 profile" evidence="11">
    <location>
        <begin position="91"/>
        <end position="342"/>
    </location>
</feature>
<keyword evidence="3 10" id="KW-0812">Transmembrane</keyword>
<dbReference type="GO" id="GO:0004930">
    <property type="term" value="F:G protein-coupled receptor activity"/>
    <property type="evidence" value="ECO:0007669"/>
    <property type="project" value="UniProtKB-KW"/>
</dbReference>
<feature type="transmembrane region" description="Helical" evidence="10">
    <location>
        <begin position="75"/>
        <end position="98"/>
    </location>
</feature>
<evidence type="ECO:0000256" key="6">
    <source>
        <dbReference type="ARBA" id="ARBA00023136"/>
    </source>
</evidence>
<dbReference type="PRINTS" id="PR00237">
    <property type="entry name" value="GPCRRHODOPSN"/>
</dbReference>
<evidence type="ECO:0000256" key="9">
    <source>
        <dbReference type="ARBA" id="ARBA00023224"/>
    </source>
</evidence>
<feature type="transmembrane region" description="Helical" evidence="10">
    <location>
        <begin position="287"/>
        <end position="309"/>
    </location>
</feature>
<keyword evidence="9" id="KW-0807">Transducer</keyword>
<evidence type="ECO:0000256" key="5">
    <source>
        <dbReference type="ARBA" id="ARBA00023040"/>
    </source>
</evidence>
<sequence length="393" mass="45064">MLIYTDFLPENFIWIKGMSSTYRDALWEVVDHTKYNIFRMRKQIPTNPSCFKMNPPVAQVDNTTLEQLTSPLMTVAVPVIYIVVFIISTPCNIIALVLLCGHTKRATPTVIYSINLCLADLLYSITLPLQVDYHLRRNDWLFGSMACGISTAAFYCNMSCSILTTSAIALERYCGVVHPLKTRNLRSIRKAVLTCILIWIVILAFQIPYVLYDFNMRVPQLNVTTCFDVLPNHAFKGTKGYIYFVTMYVLFYVVPMVILVVCYYAVARALRQALDAGIHRSHKRTQILVIVAALCFIVCYLPNMIVQLIHMVYRGKGKSIYAYYKFTLSLNCLNCCFDPFLYYLASSELRQALWRLLRRWNCCSNVGEELVLSDLPSTTRGNQNDNRDLLISQ</sequence>
<evidence type="ECO:0000259" key="11">
    <source>
        <dbReference type="PROSITE" id="PS50262"/>
    </source>
</evidence>
<dbReference type="Ensembl" id="ENSAMXT00005029160.1">
    <property type="protein sequence ID" value="ENSAMXP00005026494.1"/>
    <property type="gene ID" value="ENSAMXG00005013348.1"/>
</dbReference>
<dbReference type="InterPro" id="IPR017452">
    <property type="entry name" value="GPCR_Rhodpsn_7TM"/>
</dbReference>
<evidence type="ECO:0000256" key="1">
    <source>
        <dbReference type="ARBA" id="ARBA00004651"/>
    </source>
</evidence>
<dbReference type="OrthoDB" id="9944627at2759"/>
<name>A0A8B9JUY1_ASTMX</name>
<dbReference type="GO" id="GO:0007200">
    <property type="term" value="P:phospholipase C-activating G protein-coupled receptor signaling pathway"/>
    <property type="evidence" value="ECO:0007669"/>
    <property type="project" value="TreeGrafter"/>
</dbReference>
<dbReference type="PRINTS" id="PR01157">
    <property type="entry name" value="P2YPURNOCPTR"/>
</dbReference>
<keyword evidence="7" id="KW-0675">Receptor</keyword>
<evidence type="ECO:0000313" key="13">
    <source>
        <dbReference type="Proteomes" id="UP000694621"/>
    </source>
</evidence>
<keyword evidence="6 10" id="KW-0472">Membrane</keyword>
<dbReference type="PROSITE" id="PS50262">
    <property type="entry name" value="G_PROTEIN_RECEP_F1_2"/>
    <property type="match status" value="1"/>
</dbReference>
<feature type="transmembrane region" description="Helical" evidence="10">
    <location>
        <begin position="191"/>
        <end position="212"/>
    </location>
</feature>
<dbReference type="SUPFAM" id="SSF81321">
    <property type="entry name" value="Family A G protein-coupled receptor-like"/>
    <property type="match status" value="1"/>
</dbReference>
<evidence type="ECO:0000256" key="7">
    <source>
        <dbReference type="ARBA" id="ARBA00023170"/>
    </source>
</evidence>
<dbReference type="GO" id="GO:0005886">
    <property type="term" value="C:plasma membrane"/>
    <property type="evidence" value="ECO:0007669"/>
    <property type="project" value="UniProtKB-SubCell"/>
</dbReference>
<dbReference type="FunFam" id="1.20.1070.10:FF:000040">
    <property type="entry name" value="Coagulation factor 2 (thrombin) receptor"/>
    <property type="match status" value="1"/>
</dbReference>
<dbReference type="Proteomes" id="UP000694621">
    <property type="component" value="Unplaced"/>
</dbReference>
<organism evidence="12 13">
    <name type="scientific">Astyanax mexicanus</name>
    <name type="common">Blind cave fish</name>
    <name type="synonym">Astyanax fasciatus mexicanus</name>
    <dbReference type="NCBI Taxonomy" id="7994"/>
    <lineage>
        <taxon>Eukaryota</taxon>
        <taxon>Metazoa</taxon>
        <taxon>Chordata</taxon>
        <taxon>Craniata</taxon>
        <taxon>Vertebrata</taxon>
        <taxon>Euteleostomi</taxon>
        <taxon>Actinopterygii</taxon>
        <taxon>Neopterygii</taxon>
        <taxon>Teleostei</taxon>
        <taxon>Ostariophysi</taxon>
        <taxon>Characiformes</taxon>
        <taxon>Characoidei</taxon>
        <taxon>Acestrorhamphidae</taxon>
        <taxon>Acestrorhamphinae</taxon>
        <taxon>Astyanax</taxon>
    </lineage>
</organism>
<feature type="transmembrane region" description="Helical" evidence="10">
    <location>
        <begin position="110"/>
        <end position="129"/>
    </location>
</feature>
<dbReference type="Gene3D" id="1.20.1070.10">
    <property type="entry name" value="Rhodopsin 7-helix transmembrane proteins"/>
    <property type="match status" value="1"/>
</dbReference>
<feature type="transmembrane region" description="Helical" evidence="10">
    <location>
        <begin position="241"/>
        <end position="266"/>
    </location>
</feature>
<dbReference type="PANTHER" id="PTHR24232:SF82">
    <property type="entry name" value="P2Y PURINOCEPTOR 8-LIKE"/>
    <property type="match status" value="1"/>
</dbReference>
<evidence type="ECO:0000256" key="10">
    <source>
        <dbReference type="SAM" id="Phobius"/>
    </source>
</evidence>
<evidence type="ECO:0000313" key="12">
    <source>
        <dbReference type="Ensembl" id="ENSAMXP00005026494.1"/>
    </source>
</evidence>
<dbReference type="InterPro" id="IPR000276">
    <property type="entry name" value="GPCR_Rhodpsn"/>
</dbReference>
<keyword evidence="4 10" id="KW-1133">Transmembrane helix</keyword>
<comment type="subcellular location">
    <subcellularLocation>
        <location evidence="1">Cell membrane</location>
        <topology evidence="1">Multi-pass membrane protein</topology>
    </subcellularLocation>
</comment>
<keyword evidence="8" id="KW-0325">Glycoprotein</keyword>
<proteinExistence type="predicted"/>
<evidence type="ECO:0000256" key="2">
    <source>
        <dbReference type="ARBA" id="ARBA00022475"/>
    </source>
</evidence>
<evidence type="ECO:0000256" key="8">
    <source>
        <dbReference type="ARBA" id="ARBA00023180"/>
    </source>
</evidence>